<dbReference type="InterPro" id="IPR001193">
    <property type="entry name" value="MBTPS2"/>
</dbReference>
<dbReference type="EMBL" id="JBJKFK010000540">
    <property type="protein sequence ID" value="KAL3316436.1"/>
    <property type="molecule type" value="Genomic_DNA"/>
</dbReference>
<sequence>MIFGSSLSCFLGFWIFLYMFDFFLKSNSYTRQRYLELTRKCGVAINPPSTSFYTTRFNHWFFKLVKFDHVPWTLWFSLGTVFTIVAMFFSLFLLSTLIYNTFSQKKIENQVITTVIPGVNLPLNHLWIYFVTLLVCAILHEAGHALAALRERVRLEGFGVFLYWVFPAAYVNLNSDDLYSMHPLSQLRIFCAGVWHNFVIVVLAAIVFNQLPFFMYPIFATGNGVGVAYLEKNSVLSGTRGLTLGDAIVRINSCSVSNQTDWIKCLQEAHAKPVGYCVSGSYLSSVSAYQSPWKRTLQAIALSKSEEKSKSELMEFGPQLSPPPTPALMEIGDCCSSERASTHMCFVYNAASRAKNLTTRVCLPARSVTERKSCYTTADCSPSASLAEGFPVTIRPICVLPSPSDNLTRLVRLQHKRGIGMFPQAVTSMTTATSNNRPAAILFLGPIDDLLAHVGVTDFAPRWPSLPFSPQLPMLVQTFCSYLVSFSGALLLMNVVPCYKLDGQFILSALLELILPCPAFGNGFRKRVYSLIMSVGTCLLLANIALAFRQLFVQQMAL</sequence>
<dbReference type="GO" id="GO:0006508">
    <property type="term" value="P:proteolysis"/>
    <property type="evidence" value="ECO:0007669"/>
    <property type="project" value="UniProtKB-KW"/>
</dbReference>
<keyword evidence="6 10" id="KW-1133">Transmembrane helix</keyword>
<feature type="transmembrane region" description="Helical" evidence="10">
    <location>
        <begin position="472"/>
        <end position="493"/>
    </location>
</feature>
<evidence type="ECO:0000313" key="13">
    <source>
        <dbReference type="Proteomes" id="UP001626550"/>
    </source>
</evidence>
<gene>
    <name evidence="12" type="primary">MBTPS2</name>
    <name evidence="12" type="ORF">Ciccas_004924</name>
</gene>
<feature type="transmembrane region" description="Helical" evidence="10">
    <location>
        <begin position="531"/>
        <end position="552"/>
    </location>
</feature>
<feature type="transmembrane region" description="Helical" evidence="10">
    <location>
        <begin position="155"/>
        <end position="173"/>
    </location>
</feature>
<evidence type="ECO:0000256" key="3">
    <source>
        <dbReference type="ARBA" id="ARBA00012347"/>
    </source>
</evidence>
<keyword evidence="13" id="KW-1185">Reference proteome</keyword>
<name>A0ABD2QCG0_9PLAT</name>
<dbReference type="GO" id="GO:0012505">
    <property type="term" value="C:endomembrane system"/>
    <property type="evidence" value="ECO:0007669"/>
    <property type="project" value="UniProtKB-SubCell"/>
</dbReference>
<dbReference type="PANTHER" id="PTHR13325:SF3">
    <property type="entry name" value="MEMBRANE-BOUND TRANSCRIPTION FACTOR SITE-2 PROTEASE"/>
    <property type="match status" value="1"/>
</dbReference>
<dbReference type="PANTHER" id="PTHR13325">
    <property type="entry name" value="PROTEASE M50 MEMBRANE-BOUND TRANSCRIPTION FACTOR SITE 2 PROTEASE"/>
    <property type="match status" value="1"/>
</dbReference>
<comment type="catalytic activity">
    <reaction evidence="1">
        <text>Cleaves several transcription factors that are type-2 transmembrane proteins within membrane-spanning domains. Known substrates include sterol regulatory element-binding protein (SREBP) -1, SREBP-2 and forms of the transcriptional activator ATF6. SREBP-2 is cleaved at the site 477-DRSRILL-|-CVLTFLCLSFNPLTSLLQWGGA-505. The residues Asn-Pro, 11 residues distal to the site of cleavage in the membrane-spanning domain, are important for cleavage by S2P endopeptidase. Replacement of either of these residues does not prevent cleavage, but there is no cleavage if both of these residues are replaced.</text>
        <dbReference type="EC" id="3.4.24.85"/>
    </reaction>
</comment>
<dbReference type="AlphaFoldDB" id="A0ABD2QCG0"/>
<evidence type="ECO:0000256" key="10">
    <source>
        <dbReference type="SAM" id="Phobius"/>
    </source>
</evidence>
<feature type="transmembrane region" description="Helical" evidence="10">
    <location>
        <begin position="6"/>
        <end position="24"/>
    </location>
</feature>
<dbReference type="Pfam" id="PF02163">
    <property type="entry name" value="Peptidase_M50"/>
    <property type="match status" value="1"/>
</dbReference>
<organism evidence="12 13">
    <name type="scientific">Cichlidogyrus casuarinus</name>
    <dbReference type="NCBI Taxonomy" id="1844966"/>
    <lineage>
        <taxon>Eukaryota</taxon>
        <taxon>Metazoa</taxon>
        <taxon>Spiralia</taxon>
        <taxon>Lophotrochozoa</taxon>
        <taxon>Platyhelminthes</taxon>
        <taxon>Monogenea</taxon>
        <taxon>Monopisthocotylea</taxon>
        <taxon>Dactylogyridea</taxon>
        <taxon>Ancyrocephalidae</taxon>
        <taxon>Cichlidogyrus</taxon>
    </lineage>
</organism>
<evidence type="ECO:0000256" key="7">
    <source>
        <dbReference type="ARBA" id="ARBA00023136"/>
    </source>
</evidence>
<keyword evidence="12" id="KW-0378">Hydrolase</keyword>
<evidence type="ECO:0000256" key="2">
    <source>
        <dbReference type="ARBA" id="ARBA00004127"/>
    </source>
</evidence>
<dbReference type="GO" id="GO:0008233">
    <property type="term" value="F:peptidase activity"/>
    <property type="evidence" value="ECO:0007669"/>
    <property type="project" value="UniProtKB-KW"/>
</dbReference>
<feature type="transmembrane region" description="Helical" evidence="10">
    <location>
        <begin position="72"/>
        <end position="99"/>
    </location>
</feature>
<keyword evidence="7 10" id="KW-0472">Membrane</keyword>
<evidence type="ECO:0000256" key="9">
    <source>
        <dbReference type="ARBA" id="ARBA00045828"/>
    </source>
</evidence>
<evidence type="ECO:0000256" key="4">
    <source>
        <dbReference type="ARBA" id="ARBA00014400"/>
    </source>
</evidence>
<feature type="transmembrane region" description="Helical" evidence="10">
    <location>
        <begin position="185"/>
        <end position="208"/>
    </location>
</feature>
<feature type="domain" description="Peptidase M50" evidence="11">
    <location>
        <begin position="130"/>
        <end position="515"/>
    </location>
</feature>
<evidence type="ECO:0000256" key="1">
    <source>
        <dbReference type="ARBA" id="ARBA00001350"/>
    </source>
</evidence>
<feature type="transmembrane region" description="Helical" evidence="10">
    <location>
        <begin position="126"/>
        <end position="143"/>
    </location>
</feature>
<reference evidence="12 13" key="1">
    <citation type="submission" date="2024-11" db="EMBL/GenBank/DDBJ databases">
        <title>Adaptive evolution of stress response genes in parasites aligns with host niche diversity.</title>
        <authorList>
            <person name="Hahn C."/>
            <person name="Resl P."/>
        </authorList>
    </citation>
    <scope>NUCLEOTIDE SEQUENCE [LARGE SCALE GENOMIC DNA]</scope>
    <source>
        <strain evidence="12">EGGRZ-B1_66</strain>
        <tissue evidence="12">Body</tissue>
    </source>
</reference>
<dbReference type="InterPro" id="IPR008915">
    <property type="entry name" value="Peptidase_M50"/>
</dbReference>
<keyword evidence="12" id="KW-0645">Protease</keyword>
<protein>
    <recommendedName>
        <fullName evidence="4">Membrane-bound transcription factor site-2 protease</fullName>
        <ecNumber evidence="3">3.4.24.85</ecNumber>
    </recommendedName>
    <alternativeName>
        <fullName evidence="8">Endopeptidase S2P</fullName>
    </alternativeName>
</protein>
<dbReference type="EC" id="3.4.24.85" evidence="3"/>
<evidence type="ECO:0000256" key="5">
    <source>
        <dbReference type="ARBA" id="ARBA00022692"/>
    </source>
</evidence>
<accession>A0ABD2QCG0</accession>
<proteinExistence type="predicted"/>
<evidence type="ECO:0000259" key="11">
    <source>
        <dbReference type="Pfam" id="PF02163"/>
    </source>
</evidence>
<evidence type="ECO:0000313" key="12">
    <source>
        <dbReference type="EMBL" id="KAL3316436.1"/>
    </source>
</evidence>
<keyword evidence="5 10" id="KW-0812">Transmembrane</keyword>
<comment type="subcellular location">
    <subcellularLocation>
        <location evidence="2">Endomembrane system</location>
        <topology evidence="2">Multi-pass membrane protein</topology>
    </subcellularLocation>
</comment>
<comment type="function">
    <text evidence="9">Zinc metalloprotease that mediates intramembrane proteolysis of proteins such as ATF6, ATF6B, SREBF1/SREBP1 and SREBF2/SREBP2. Catalyzes the second step in the proteolytic activation of the sterol regulatory element-binding proteins (SREBPs) SREBF1/SREBP1 and SREBF2/SREBP2: cleaves SREBPs within the first transmembrane segment, thereby releasing the N-terminal segment with a portion of the transmembrane segment attached. Mature N-terminal SREBP fragments shuttle to the nucleus and activate gene transcription. Also mediates the second step in the proteolytic activation of the cyclic AMP-dependent transcription factor ATF-6 (ATF6 and ATF6B). Involved in intramembrane proteolysis during bone formation. In astrocytes and osteoblasts, upon DNA damage and ER stress, mediates the second step of the regulated intramembrane proteolytic activation of the transcription factor CREB3L1, leading to the inhibition of cell-cycle progression.</text>
</comment>
<dbReference type="PRINTS" id="PR01000">
    <property type="entry name" value="SREBPS2PTASE"/>
</dbReference>
<comment type="caution">
    <text evidence="12">The sequence shown here is derived from an EMBL/GenBank/DDBJ whole genome shotgun (WGS) entry which is preliminary data.</text>
</comment>
<dbReference type="Proteomes" id="UP001626550">
    <property type="component" value="Unassembled WGS sequence"/>
</dbReference>
<evidence type="ECO:0000256" key="8">
    <source>
        <dbReference type="ARBA" id="ARBA00032658"/>
    </source>
</evidence>
<evidence type="ECO:0000256" key="6">
    <source>
        <dbReference type="ARBA" id="ARBA00022989"/>
    </source>
</evidence>